<evidence type="ECO:0000313" key="3">
    <source>
        <dbReference type="Proteomes" id="UP001218034"/>
    </source>
</evidence>
<protein>
    <submittedName>
        <fullName evidence="2">Membrane protein</fullName>
    </submittedName>
</protein>
<dbReference type="EMBL" id="CP104395">
    <property type="protein sequence ID" value="WEL19409.1"/>
    <property type="molecule type" value="Genomic_DNA"/>
</dbReference>
<organism evidence="2 3">
    <name type="scientific">Candidatus Nanohalococcus occultus</name>
    <dbReference type="NCBI Taxonomy" id="2978047"/>
    <lineage>
        <taxon>Archaea</taxon>
        <taxon>Candidatus Nanohalarchaeota</taxon>
        <taxon>Candidatus Nanohalarchaeota incertae sedis</taxon>
        <taxon>Candidatus Nanohalococcus</taxon>
    </lineage>
</organism>
<keyword evidence="1" id="KW-0812">Transmembrane</keyword>
<evidence type="ECO:0000313" key="2">
    <source>
        <dbReference type="EMBL" id="WEL19409.1"/>
    </source>
</evidence>
<feature type="transmembrane region" description="Helical" evidence="1">
    <location>
        <begin position="47"/>
        <end position="80"/>
    </location>
</feature>
<proteinExistence type="predicted"/>
<accession>A0ABY8CDW9</accession>
<dbReference type="Proteomes" id="UP001218034">
    <property type="component" value="Chromosome"/>
</dbReference>
<dbReference type="GeneID" id="90589821"/>
<name>A0ABY8CDW9_9ARCH</name>
<sequence>MSKKTLSRIDPVSLGKWSALVSTVFSLATLLIYVPFLFIGLSTVDVALTGLLAAIVGGIFFVAFLIAVYAGMGFVMGVVIGHVYNWFAGRFGGLKLEFEDW</sequence>
<reference evidence="2 3" key="1">
    <citation type="submission" date="2022-09" db="EMBL/GenBank/DDBJ databases">
        <title>Xylan utilization by haloarchaea-nanohaloarchaea associations.</title>
        <authorList>
            <person name="Yakimov M."/>
        </authorList>
    </citation>
    <scope>NUCLEOTIDE SEQUENCE [LARGE SCALE GENOMIC DNA]</scope>
    <source>
        <strain evidence="2 3">SVXNc</strain>
    </source>
</reference>
<keyword evidence="3" id="KW-1185">Reference proteome</keyword>
<feature type="transmembrane region" description="Helical" evidence="1">
    <location>
        <begin position="20"/>
        <end position="41"/>
    </location>
</feature>
<dbReference type="RefSeq" id="WP_347722279.1">
    <property type="nucleotide sequence ID" value="NZ_CP104395.1"/>
</dbReference>
<evidence type="ECO:0000256" key="1">
    <source>
        <dbReference type="SAM" id="Phobius"/>
    </source>
</evidence>
<gene>
    <name evidence="2" type="ORF">SVXNc_0385</name>
</gene>
<keyword evidence="1" id="KW-0472">Membrane</keyword>
<keyword evidence="1" id="KW-1133">Transmembrane helix</keyword>